<dbReference type="VEuPathDB" id="VectorBase:LOC119179029"/>
<accession>A0A9J6D327</accession>
<reference evidence="2" key="1">
    <citation type="journal article" date="2020" name="Cell">
        <title>Large-Scale Comparative Analyses of Tick Genomes Elucidate Their Genetic Diversity and Vector Capacities.</title>
        <authorList>
            <consortium name="Tick Genome and Microbiome Consortium (TIGMIC)"/>
            <person name="Jia N."/>
            <person name="Wang J."/>
            <person name="Shi W."/>
            <person name="Du L."/>
            <person name="Sun Y."/>
            <person name="Zhan W."/>
            <person name="Jiang J.F."/>
            <person name="Wang Q."/>
            <person name="Zhang B."/>
            <person name="Ji P."/>
            <person name="Bell-Sakyi L."/>
            <person name="Cui X.M."/>
            <person name="Yuan T.T."/>
            <person name="Jiang B.G."/>
            <person name="Yang W.F."/>
            <person name="Lam T.T."/>
            <person name="Chang Q.C."/>
            <person name="Ding S.J."/>
            <person name="Wang X.J."/>
            <person name="Zhu J.G."/>
            <person name="Ruan X.D."/>
            <person name="Zhao L."/>
            <person name="Wei J.T."/>
            <person name="Ye R.Z."/>
            <person name="Que T.C."/>
            <person name="Du C.H."/>
            <person name="Zhou Y.H."/>
            <person name="Cheng J.X."/>
            <person name="Dai P.F."/>
            <person name="Guo W.B."/>
            <person name="Han X.H."/>
            <person name="Huang E.J."/>
            <person name="Li L.F."/>
            <person name="Wei W."/>
            <person name="Gao Y.C."/>
            <person name="Liu J.Z."/>
            <person name="Shao H.Z."/>
            <person name="Wang X."/>
            <person name="Wang C.C."/>
            <person name="Yang T.C."/>
            <person name="Huo Q.B."/>
            <person name="Li W."/>
            <person name="Chen H.Y."/>
            <person name="Chen S.E."/>
            <person name="Zhou L.G."/>
            <person name="Ni X.B."/>
            <person name="Tian J.H."/>
            <person name="Sheng Y."/>
            <person name="Liu T."/>
            <person name="Pan Y.S."/>
            <person name="Xia L.Y."/>
            <person name="Li J."/>
            <person name="Zhao F."/>
            <person name="Cao W.C."/>
        </authorList>
    </citation>
    <scope>NUCLEOTIDE SEQUENCE</scope>
    <source>
        <strain evidence="2">Rmic-2018</strain>
    </source>
</reference>
<dbReference type="AlphaFoldDB" id="A0A9J6D327"/>
<keyword evidence="3" id="KW-1185">Reference proteome</keyword>
<comment type="caution">
    <text evidence="2">The sequence shown here is derived from an EMBL/GenBank/DDBJ whole genome shotgun (WGS) entry which is preliminary data.</text>
</comment>
<sequence>MVVPAETVTFAVTFGYMNVADNKRRRDVEVAFDMPDEQFGLADGLAGCALGGAAKVCAPRSFATGSLQSSVGGEETVAVMQPAVGICVRRVAHAVIVNAGTRNKWVHFPRTAEEKVTVERNSFGLDPTGVIGCVDGSFVASRSEQKVPFWCREGCFALNVMFCFRLGHVKGVCPILRLCPRCAEPHAEDTCRTTTLKCANCCGPHAASSKDCPRIQKERAVLRQMTRDNSTHREAAEVVRRRRRRPHHRKSSKKAHSRDAPSHSLAVPSSSATKGPTTSTKETEKPHSLEEWPTLPTLFGQKPLQVVATKEPSSTMVGLPKTDRQVISVLRSLIEAIRAILVDMKTLSARSALGLLGTPSPVLESLN</sequence>
<feature type="compositionally biased region" description="Basic residues" evidence="1">
    <location>
        <begin position="240"/>
        <end position="256"/>
    </location>
</feature>
<proteinExistence type="predicted"/>
<feature type="region of interest" description="Disordered" evidence="1">
    <location>
        <begin position="223"/>
        <end position="294"/>
    </location>
</feature>
<feature type="compositionally biased region" description="Polar residues" evidence="1">
    <location>
        <begin position="267"/>
        <end position="280"/>
    </location>
</feature>
<dbReference type="Proteomes" id="UP000821866">
    <property type="component" value="Unassembled WGS sequence"/>
</dbReference>
<gene>
    <name evidence="2" type="ORF">HPB51_026388</name>
</gene>
<protein>
    <recommendedName>
        <fullName evidence="4">Tick transposon</fullName>
    </recommendedName>
</protein>
<dbReference type="EMBL" id="JABSTU010000251">
    <property type="protein sequence ID" value="KAH7997516.1"/>
    <property type="molecule type" value="Genomic_DNA"/>
</dbReference>
<evidence type="ECO:0000313" key="3">
    <source>
        <dbReference type="Proteomes" id="UP000821866"/>
    </source>
</evidence>
<evidence type="ECO:0000313" key="2">
    <source>
        <dbReference type="EMBL" id="KAH7997516.1"/>
    </source>
</evidence>
<evidence type="ECO:0000256" key="1">
    <source>
        <dbReference type="SAM" id="MobiDB-lite"/>
    </source>
</evidence>
<name>A0A9J6D327_RHIMP</name>
<reference evidence="2" key="2">
    <citation type="submission" date="2021-09" db="EMBL/GenBank/DDBJ databases">
        <authorList>
            <person name="Jia N."/>
            <person name="Wang J."/>
            <person name="Shi W."/>
            <person name="Du L."/>
            <person name="Sun Y."/>
            <person name="Zhan W."/>
            <person name="Jiang J."/>
            <person name="Wang Q."/>
            <person name="Zhang B."/>
            <person name="Ji P."/>
            <person name="Sakyi L.B."/>
            <person name="Cui X."/>
            <person name="Yuan T."/>
            <person name="Jiang B."/>
            <person name="Yang W."/>
            <person name="Lam T.T.-Y."/>
            <person name="Chang Q."/>
            <person name="Ding S."/>
            <person name="Wang X."/>
            <person name="Zhu J."/>
            <person name="Ruan X."/>
            <person name="Zhao L."/>
            <person name="Wei J."/>
            <person name="Que T."/>
            <person name="Du C."/>
            <person name="Cheng J."/>
            <person name="Dai P."/>
            <person name="Han X."/>
            <person name="Huang E."/>
            <person name="Gao Y."/>
            <person name="Liu J."/>
            <person name="Shao H."/>
            <person name="Ye R."/>
            <person name="Li L."/>
            <person name="Wei W."/>
            <person name="Wang X."/>
            <person name="Wang C."/>
            <person name="Huo Q."/>
            <person name="Li W."/>
            <person name="Guo W."/>
            <person name="Chen H."/>
            <person name="Chen S."/>
            <person name="Zhou L."/>
            <person name="Zhou L."/>
            <person name="Ni X."/>
            <person name="Tian J."/>
            <person name="Zhou Y."/>
            <person name="Sheng Y."/>
            <person name="Liu T."/>
            <person name="Pan Y."/>
            <person name="Xia L."/>
            <person name="Li J."/>
            <person name="Zhao F."/>
            <person name="Cao W."/>
        </authorList>
    </citation>
    <scope>NUCLEOTIDE SEQUENCE</scope>
    <source>
        <strain evidence="2">Rmic-2018</strain>
        <tissue evidence="2">Larvae</tissue>
    </source>
</reference>
<feature type="compositionally biased region" description="Basic and acidic residues" evidence="1">
    <location>
        <begin position="281"/>
        <end position="290"/>
    </location>
</feature>
<organism evidence="2 3">
    <name type="scientific">Rhipicephalus microplus</name>
    <name type="common">Cattle tick</name>
    <name type="synonym">Boophilus microplus</name>
    <dbReference type="NCBI Taxonomy" id="6941"/>
    <lineage>
        <taxon>Eukaryota</taxon>
        <taxon>Metazoa</taxon>
        <taxon>Ecdysozoa</taxon>
        <taxon>Arthropoda</taxon>
        <taxon>Chelicerata</taxon>
        <taxon>Arachnida</taxon>
        <taxon>Acari</taxon>
        <taxon>Parasitiformes</taxon>
        <taxon>Ixodida</taxon>
        <taxon>Ixodoidea</taxon>
        <taxon>Ixodidae</taxon>
        <taxon>Rhipicephalinae</taxon>
        <taxon>Rhipicephalus</taxon>
        <taxon>Boophilus</taxon>
    </lineage>
</organism>
<feature type="compositionally biased region" description="Basic and acidic residues" evidence="1">
    <location>
        <begin position="223"/>
        <end position="239"/>
    </location>
</feature>
<evidence type="ECO:0008006" key="4">
    <source>
        <dbReference type="Google" id="ProtNLM"/>
    </source>
</evidence>